<dbReference type="InParanoid" id="A0A395JN32"/>
<dbReference type="InterPro" id="IPR005490">
    <property type="entry name" value="LD_TPept_cat_dom"/>
</dbReference>
<name>A0A395JN32_9GAMM</name>
<keyword evidence="5 7" id="KW-0573">Peptidoglycan synthesis</keyword>
<keyword evidence="3" id="KW-0808">Transferase</keyword>
<dbReference type="FunCoup" id="A0A395JN32">
    <property type="interactions" value="1"/>
</dbReference>
<dbReference type="GO" id="GO:0016740">
    <property type="term" value="F:transferase activity"/>
    <property type="evidence" value="ECO:0007669"/>
    <property type="project" value="UniProtKB-KW"/>
</dbReference>
<feature type="active site" description="Nucleophile" evidence="7">
    <location>
        <position position="178"/>
    </location>
</feature>
<keyword evidence="6 7" id="KW-0961">Cell wall biogenesis/degradation</keyword>
<dbReference type="OrthoDB" id="9809748at2"/>
<evidence type="ECO:0000256" key="7">
    <source>
        <dbReference type="PROSITE-ProRule" id="PRU01373"/>
    </source>
</evidence>
<dbReference type="GO" id="GO:0009252">
    <property type="term" value="P:peptidoglycan biosynthetic process"/>
    <property type="evidence" value="ECO:0007669"/>
    <property type="project" value="UniProtKB-UniPathway"/>
</dbReference>
<dbReference type="Proteomes" id="UP000253083">
    <property type="component" value="Unassembled WGS sequence"/>
</dbReference>
<dbReference type="SUPFAM" id="SSF141523">
    <property type="entry name" value="L,D-transpeptidase catalytic domain-like"/>
    <property type="match status" value="1"/>
</dbReference>
<keyword evidence="10" id="KW-1185">Reference proteome</keyword>
<dbReference type="PROSITE" id="PS52029">
    <property type="entry name" value="LD_TPASE"/>
    <property type="match status" value="1"/>
</dbReference>
<evidence type="ECO:0000256" key="5">
    <source>
        <dbReference type="ARBA" id="ARBA00022984"/>
    </source>
</evidence>
<dbReference type="UniPathway" id="UPA00219"/>
<dbReference type="InterPro" id="IPR038063">
    <property type="entry name" value="Transpep_catalytic_dom"/>
</dbReference>
<evidence type="ECO:0000256" key="4">
    <source>
        <dbReference type="ARBA" id="ARBA00022960"/>
    </source>
</evidence>
<evidence type="ECO:0000256" key="3">
    <source>
        <dbReference type="ARBA" id="ARBA00022679"/>
    </source>
</evidence>
<reference evidence="9 10" key="1">
    <citation type="submission" date="2018-06" db="EMBL/GenBank/DDBJ databases">
        <title>Genomic Encyclopedia of Type Strains, Phase IV (KMG-IV): sequencing the most valuable type-strain genomes for metagenomic binning, comparative biology and taxonomic classification.</title>
        <authorList>
            <person name="Goeker M."/>
        </authorList>
    </citation>
    <scope>NUCLEOTIDE SEQUENCE [LARGE SCALE GENOMIC DNA]</scope>
    <source>
        <strain evidence="9 10">DSM 24032</strain>
    </source>
</reference>
<keyword evidence="4 7" id="KW-0133">Cell shape</keyword>
<comment type="pathway">
    <text evidence="1 7">Cell wall biogenesis; peptidoglycan biosynthesis.</text>
</comment>
<dbReference type="GO" id="GO:0004180">
    <property type="term" value="F:carboxypeptidase activity"/>
    <property type="evidence" value="ECO:0007669"/>
    <property type="project" value="UniProtKB-ARBA"/>
</dbReference>
<comment type="similarity">
    <text evidence="2">Belongs to the YkuD family.</text>
</comment>
<dbReference type="GO" id="GO:0071555">
    <property type="term" value="P:cell wall organization"/>
    <property type="evidence" value="ECO:0007669"/>
    <property type="project" value="UniProtKB-UniRule"/>
</dbReference>
<evidence type="ECO:0000259" key="8">
    <source>
        <dbReference type="PROSITE" id="PS52029"/>
    </source>
</evidence>
<dbReference type="PANTHER" id="PTHR36699:SF1">
    <property type="entry name" value="L,D-TRANSPEPTIDASE YAFK-RELATED"/>
    <property type="match status" value="1"/>
</dbReference>
<sequence>MSGAKQLAVIALLLCVLSVSAVYYFGRSLWYPVVIKIQGKQTVSQVLEKYSATTDSEMRPLFSQAGIQYPPTKLALITFKDERLMHLWAANDDVQYQLIVSYPVLAASGKLGPKLREGDRQVPEGMYRISGLNPNSSYHLSMKLDYPNQFDLKHAKIEGRTEPGSNIFIHGRARSIGCLAMGDEVIERLFTLVNAVGLTNTQVIIAPSNPARGQLVSPADAPTWVPELYRDIELHYAQLTEGFDRA</sequence>
<evidence type="ECO:0000313" key="10">
    <source>
        <dbReference type="Proteomes" id="UP000253083"/>
    </source>
</evidence>
<dbReference type="AlphaFoldDB" id="A0A395JN32"/>
<accession>A0A395JN32</accession>
<dbReference type="EMBL" id="QNRT01000001">
    <property type="protein sequence ID" value="RBP53061.1"/>
    <property type="molecule type" value="Genomic_DNA"/>
</dbReference>
<dbReference type="Pfam" id="PF03734">
    <property type="entry name" value="YkuD"/>
    <property type="match status" value="1"/>
</dbReference>
<dbReference type="GO" id="GO:0008360">
    <property type="term" value="P:regulation of cell shape"/>
    <property type="evidence" value="ECO:0007669"/>
    <property type="project" value="UniProtKB-UniRule"/>
</dbReference>
<dbReference type="CDD" id="cd16913">
    <property type="entry name" value="YkuD_like"/>
    <property type="match status" value="1"/>
</dbReference>
<evidence type="ECO:0000256" key="1">
    <source>
        <dbReference type="ARBA" id="ARBA00004752"/>
    </source>
</evidence>
<comment type="caution">
    <text evidence="9">The sequence shown here is derived from an EMBL/GenBank/DDBJ whole genome shotgun (WGS) entry which is preliminary data.</text>
</comment>
<feature type="active site" description="Proton donor/acceptor" evidence="7">
    <location>
        <position position="170"/>
    </location>
</feature>
<protein>
    <submittedName>
        <fullName evidence="9">L,D-transpeptidase-like protein</fullName>
    </submittedName>
</protein>
<dbReference type="PANTHER" id="PTHR36699">
    <property type="entry name" value="LD-TRANSPEPTIDASE"/>
    <property type="match status" value="1"/>
</dbReference>
<evidence type="ECO:0000313" key="9">
    <source>
        <dbReference type="EMBL" id="RBP53061.1"/>
    </source>
</evidence>
<gene>
    <name evidence="9" type="ORF">DFR28_101446</name>
</gene>
<organism evidence="9 10">
    <name type="scientific">Arenicella xantha</name>
    <dbReference type="NCBI Taxonomy" id="644221"/>
    <lineage>
        <taxon>Bacteria</taxon>
        <taxon>Pseudomonadati</taxon>
        <taxon>Pseudomonadota</taxon>
        <taxon>Gammaproteobacteria</taxon>
        <taxon>Arenicellales</taxon>
        <taxon>Arenicellaceae</taxon>
        <taxon>Arenicella</taxon>
    </lineage>
</organism>
<feature type="domain" description="L,D-TPase catalytic" evidence="8">
    <location>
        <begin position="74"/>
        <end position="206"/>
    </location>
</feature>
<proteinExistence type="inferred from homology"/>
<evidence type="ECO:0000256" key="2">
    <source>
        <dbReference type="ARBA" id="ARBA00005992"/>
    </source>
</evidence>
<evidence type="ECO:0000256" key="6">
    <source>
        <dbReference type="ARBA" id="ARBA00023316"/>
    </source>
</evidence>